<dbReference type="OrthoDB" id="260743at2759"/>
<accession>A0A836HQQ2</accession>
<dbReference type="RefSeq" id="XP_067694146.1">
    <property type="nucleotide sequence ID" value="XM_067837282.1"/>
</dbReference>
<dbReference type="GeneID" id="94172792"/>
<organism evidence="2 3">
    <name type="scientific">Leishmania enriettii</name>
    <dbReference type="NCBI Taxonomy" id="5663"/>
    <lineage>
        <taxon>Eukaryota</taxon>
        <taxon>Discoba</taxon>
        <taxon>Euglenozoa</taxon>
        <taxon>Kinetoplastea</taxon>
        <taxon>Metakinetoplastina</taxon>
        <taxon>Trypanosomatida</taxon>
        <taxon>Trypanosomatidae</taxon>
        <taxon>Leishmaniinae</taxon>
        <taxon>Leishmania</taxon>
    </lineage>
</organism>
<dbReference type="KEGG" id="lenr:94172792"/>
<sequence>MDVPAVSLATVPSFSPRLPHVTPQPQNDWGTLLQLLQRVQQQMEHRLEAVDAEIQFLEAVRGGIVSEMRSDASPRQRSVAVLYPGGTGKRERGEVASVGYATVCRSQRGEAANRVVSPFREAGLYASSQNRVVRVAPVSLSEDEQARQEVERMLPSCSPVGVAKENDFPCAGLARLLASLTAAGLDRGDFTLSGTSTGRCLSVRANPDPRDIAALCASLPEEQVRTLCGDSMGDASAIASCLYAHMAEQATIRALVLPSMRQCSVKLLRLPRSRQQLQLETIAWTLQKCCDCGDRDLVENSHIQWCKTLQAVAPARHARLSCERSAYATCYSQLLQGLRAASRVRQGYIIFVLTVYGEFFDLLHAGKLPLQRKHSPFAFRGALATPHGSELL</sequence>
<protein>
    <submittedName>
        <fullName evidence="2">Uncharacterized protein</fullName>
    </submittedName>
</protein>
<evidence type="ECO:0000313" key="3">
    <source>
        <dbReference type="Proteomes" id="UP000674179"/>
    </source>
</evidence>
<gene>
    <name evidence="2" type="ORF">CUR178_05595</name>
</gene>
<keyword evidence="1" id="KW-0175">Coiled coil</keyword>
<feature type="coiled-coil region" evidence="1">
    <location>
        <begin position="33"/>
        <end position="60"/>
    </location>
</feature>
<comment type="caution">
    <text evidence="2">The sequence shown here is derived from an EMBL/GenBank/DDBJ whole genome shotgun (WGS) entry which is preliminary data.</text>
</comment>
<keyword evidence="3" id="KW-1185">Reference proteome</keyword>
<proteinExistence type="predicted"/>
<reference evidence="2 3" key="1">
    <citation type="submission" date="2021-02" db="EMBL/GenBank/DDBJ databases">
        <title>Leishmania (Mundinia) enrietti genome sequencing and assembly.</title>
        <authorList>
            <person name="Almutairi H."/>
            <person name="Gatherer D."/>
        </authorList>
    </citation>
    <scope>NUCLEOTIDE SEQUENCE [LARGE SCALE GENOMIC DNA]</scope>
    <source>
        <strain evidence="2">CUR178</strain>
    </source>
</reference>
<evidence type="ECO:0000256" key="1">
    <source>
        <dbReference type="SAM" id="Coils"/>
    </source>
</evidence>
<dbReference type="EMBL" id="JAFHKP010000016">
    <property type="protein sequence ID" value="KAG5482456.1"/>
    <property type="molecule type" value="Genomic_DNA"/>
</dbReference>
<dbReference type="Proteomes" id="UP000674179">
    <property type="component" value="Chromosome 16"/>
</dbReference>
<dbReference type="AlphaFoldDB" id="A0A836HQQ2"/>
<name>A0A836HQQ2_LEIEN</name>
<evidence type="ECO:0000313" key="2">
    <source>
        <dbReference type="EMBL" id="KAG5482456.1"/>
    </source>
</evidence>